<feature type="binding site" evidence="13">
    <location>
        <position position="61"/>
    </location>
    <ligand>
        <name>(R)-pantoate</name>
        <dbReference type="ChEBI" id="CHEBI:15980"/>
    </ligand>
</feature>
<feature type="binding site" evidence="13">
    <location>
        <begin position="30"/>
        <end position="37"/>
    </location>
    <ligand>
        <name>ATP</name>
        <dbReference type="ChEBI" id="CHEBI:30616"/>
    </ligand>
</feature>
<evidence type="ECO:0000256" key="6">
    <source>
        <dbReference type="ARBA" id="ARBA00022490"/>
    </source>
</evidence>
<comment type="miscellaneous">
    <text evidence="13">The reaction proceeds by a bi uni uni bi ping pong mechanism.</text>
</comment>
<evidence type="ECO:0000256" key="8">
    <source>
        <dbReference type="ARBA" id="ARBA00022655"/>
    </source>
</evidence>
<dbReference type="PANTHER" id="PTHR21299">
    <property type="entry name" value="CYTIDYLATE KINASE/PANTOATE-BETA-ALANINE LIGASE"/>
    <property type="match status" value="1"/>
</dbReference>
<comment type="function">
    <text evidence="12 13">Catalyzes the condensation of pantoate with beta-alanine in an ATP-dependent reaction via a pantoyl-adenylate intermediate.</text>
</comment>
<keyword evidence="10 13" id="KW-0067">ATP-binding</keyword>
<evidence type="ECO:0000256" key="1">
    <source>
        <dbReference type="ARBA" id="ARBA00004496"/>
    </source>
</evidence>
<feature type="binding site" evidence="13">
    <location>
        <position position="177"/>
    </location>
    <ligand>
        <name>ATP</name>
        <dbReference type="ChEBI" id="CHEBI:30616"/>
    </ligand>
</feature>
<dbReference type="InterPro" id="IPR003721">
    <property type="entry name" value="Pantoate_ligase"/>
</dbReference>
<dbReference type="GO" id="GO:0015940">
    <property type="term" value="P:pantothenate biosynthetic process"/>
    <property type="evidence" value="ECO:0007669"/>
    <property type="project" value="UniProtKB-UniRule"/>
</dbReference>
<dbReference type="Pfam" id="PF02569">
    <property type="entry name" value="Pantoate_ligase"/>
    <property type="match status" value="1"/>
</dbReference>
<dbReference type="FunFam" id="3.40.50.620:FF:000114">
    <property type="entry name" value="Pantothenate synthetase"/>
    <property type="match status" value="1"/>
</dbReference>
<dbReference type="HAMAP" id="MF_00158">
    <property type="entry name" value="PanC"/>
    <property type="match status" value="1"/>
</dbReference>
<evidence type="ECO:0000313" key="15">
    <source>
        <dbReference type="Proteomes" id="UP000280417"/>
    </source>
</evidence>
<dbReference type="NCBIfam" id="TIGR00018">
    <property type="entry name" value="panC"/>
    <property type="match status" value="1"/>
</dbReference>
<comment type="caution">
    <text evidence="14">The sequence shown here is derived from an EMBL/GenBank/DDBJ whole genome shotgun (WGS) entry which is preliminary data.</text>
</comment>
<sequence length="280" mass="31791">MELIKDISMMQNRCREEKLKGRKIGFVPTMGALHKGHLALIQKAREDCDFVVVSIFVNPTQFGAGEDFERYPRDLSKDLRLCEEEGVDVVFAPSVQDMYPEDFSTWVEVKGRLTETLEGSFRPGHFRGVTTVVAKLFNIVSPDVSYFGRKDYQQALIVKKMVRELNIATQIVLLPTVREEDGLASSSRNKYLSDEERKKARVLYRSLLRAKTEIEDGEDNPSRIISSMKDLIREEGPLRIDYIAIVDPDTLEPVERIEGKVLIAIAAQVGKTRLIDNIIA</sequence>
<dbReference type="EC" id="6.3.2.1" evidence="4 13"/>
<evidence type="ECO:0000256" key="11">
    <source>
        <dbReference type="ARBA" id="ARBA00048258"/>
    </source>
</evidence>
<dbReference type="InterPro" id="IPR004821">
    <property type="entry name" value="Cyt_trans-like"/>
</dbReference>
<comment type="subunit">
    <text evidence="13">Homodimer.</text>
</comment>
<evidence type="ECO:0000313" key="14">
    <source>
        <dbReference type="EMBL" id="RLE13761.1"/>
    </source>
</evidence>
<dbReference type="GO" id="GO:0005829">
    <property type="term" value="C:cytosol"/>
    <property type="evidence" value="ECO:0007669"/>
    <property type="project" value="TreeGrafter"/>
</dbReference>
<dbReference type="UniPathway" id="UPA00028">
    <property type="reaction ID" value="UER00005"/>
</dbReference>
<feature type="active site" description="Proton donor" evidence="13">
    <location>
        <position position="37"/>
    </location>
</feature>
<evidence type="ECO:0000256" key="10">
    <source>
        <dbReference type="ARBA" id="ARBA00022840"/>
    </source>
</evidence>
<dbReference type="CDD" id="cd00560">
    <property type="entry name" value="PanC"/>
    <property type="match status" value="1"/>
</dbReference>
<protein>
    <recommendedName>
        <fullName evidence="5 13">Pantothenate synthetase</fullName>
        <shortName evidence="13">PS</shortName>
        <ecNumber evidence="4 13">6.3.2.1</ecNumber>
    </recommendedName>
    <alternativeName>
        <fullName evidence="13">Pantoate--beta-alanine ligase</fullName>
    </alternativeName>
    <alternativeName>
        <fullName evidence="13">Pantoate-activating enzyme</fullName>
    </alternativeName>
</protein>
<dbReference type="Gene3D" id="3.30.1300.10">
    <property type="entry name" value="Pantoate-beta-alanine ligase, C-terminal domain"/>
    <property type="match status" value="1"/>
</dbReference>
<evidence type="ECO:0000256" key="9">
    <source>
        <dbReference type="ARBA" id="ARBA00022741"/>
    </source>
</evidence>
<keyword evidence="8 13" id="KW-0566">Pantothenate biosynthesis</keyword>
<dbReference type="FunFam" id="3.30.1300.10:FF:000001">
    <property type="entry name" value="Pantothenate synthetase"/>
    <property type="match status" value="1"/>
</dbReference>
<dbReference type="GO" id="GO:0005524">
    <property type="term" value="F:ATP binding"/>
    <property type="evidence" value="ECO:0007669"/>
    <property type="project" value="UniProtKB-KW"/>
</dbReference>
<dbReference type="AlphaFoldDB" id="A0A662DHH0"/>
<comment type="similarity">
    <text evidence="3 13">Belongs to the pantothenate synthetase family.</text>
</comment>
<dbReference type="PANTHER" id="PTHR21299:SF1">
    <property type="entry name" value="PANTOATE--BETA-ALANINE LIGASE"/>
    <property type="match status" value="1"/>
</dbReference>
<proteinExistence type="inferred from homology"/>
<dbReference type="InterPro" id="IPR014729">
    <property type="entry name" value="Rossmann-like_a/b/a_fold"/>
</dbReference>
<dbReference type="SUPFAM" id="SSF52374">
    <property type="entry name" value="Nucleotidylyl transferase"/>
    <property type="match status" value="1"/>
</dbReference>
<keyword evidence="6 13" id="KW-0963">Cytoplasm</keyword>
<comment type="catalytic activity">
    <reaction evidence="11 13">
        <text>(R)-pantoate + beta-alanine + ATP = (R)-pantothenate + AMP + diphosphate + H(+)</text>
        <dbReference type="Rhea" id="RHEA:10912"/>
        <dbReference type="ChEBI" id="CHEBI:15378"/>
        <dbReference type="ChEBI" id="CHEBI:15980"/>
        <dbReference type="ChEBI" id="CHEBI:29032"/>
        <dbReference type="ChEBI" id="CHEBI:30616"/>
        <dbReference type="ChEBI" id="CHEBI:33019"/>
        <dbReference type="ChEBI" id="CHEBI:57966"/>
        <dbReference type="ChEBI" id="CHEBI:456215"/>
        <dbReference type="EC" id="6.3.2.1"/>
    </reaction>
</comment>
<evidence type="ECO:0000256" key="13">
    <source>
        <dbReference type="HAMAP-Rule" id="MF_00158"/>
    </source>
</evidence>
<evidence type="ECO:0000256" key="2">
    <source>
        <dbReference type="ARBA" id="ARBA00004990"/>
    </source>
</evidence>
<feature type="binding site" evidence="13">
    <location>
        <begin position="185"/>
        <end position="188"/>
    </location>
    <ligand>
        <name>ATP</name>
        <dbReference type="ChEBI" id="CHEBI:30616"/>
    </ligand>
</feature>
<evidence type="ECO:0000256" key="12">
    <source>
        <dbReference type="ARBA" id="ARBA00055042"/>
    </source>
</evidence>
<dbReference type="Gene3D" id="3.40.50.620">
    <property type="entry name" value="HUPs"/>
    <property type="match status" value="1"/>
</dbReference>
<evidence type="ECO:0000256" key="4">
    <source>
        <dbReference type="ARBA" id="ARBA00012219"/>
    </source>
</evidence>
<feature type="binding site" evidence="13">
    <location>
        <begin position="148"/>
        <end position="151"/>
    </location>
    <ligand>
        <name>ATP</name>
        <dbReference type="ChEBI" id="CHEBI:30616"/>
    </ligand>
</feature>
<evidence type="ECO:0000256" key="7">
    <source>
        <dbReference type="ARBA" id="ARBA00022598"/>
    </source>
</evidence>
<accession>A0A662DHH0</accession>
<keyword evidence="9 13" id="KW-0547">Nucleotide-binding</keyword>
<evidence type="ECO:0000256" key="3">
    <source>
        <dbReference type="ARBA" id="ARBA00009256"/>
    </source>
</evidence>
<keyword evidence="7 13" id="KW-0436">Ligase</keyword>
<reference evidence="14 15" key="1">
    <citation type="submission" date="2018-06" db="EMBL/GenBank/DDBJ databases">
        <title>Extensive metabolic versatility and redundancy in microbially diverse, dynamic hydrothermal sediments.</title>
        <authorList>
            <person name="Dombrowski N."/>
            <person name="Teske A."/>
            <person name="Baker B.J."/>
        </authorList>
    </citation>
    <scope>NUCLEOTIDE SEQUENCE [LARGE SCALE GENOMIC DNA]</scope>
    <source>
        <strain evidence="14">B3_G15</strain>
    </source>
</reference>
<gene>
    <name evidence="13" type="primary">panC</name>
    <name evidence="14" type="ORF">DRJ04_03665</name>
</gene>
<dbReference type="Proteomes" id="UP000280417">
    <property type="component" value="Unassembled WGS sequence"/>
</dbReference>
<dbReference type="EMBL" id="QMQA01000078">
    <property type="protein sequence ID" value="RLE13761.1"/>
    <property type="molecule type" value="Genomic_DNA"/>
</dbReference>
<organism evidence="14 15">
    <name type="scientific">Aerophobetes bacterium</name>
    <dbReference type="NCBI Taxonomy" id="2030807"/>
    <lineage>
        <taxon>Bacteria</taxon>
        <taxon>Candidatus Aerophobota</taxon>
    </lineage>
</organism>
<dbReference type="NCBIfam" id="TIGR00125">
    <property type="entry name" value="cyt_tran_rel"/>
    <property type="match status" value="1"/>
</dbReference>
<feature type="binding site" evidence="13">
    <location>
        <position position="61"/>
    </location>
    <ligand>
        <name>beta-alanine</name>
        <dbReference type="ChEBI" id="CHEBI:57966"/>
    </ligand>
</feature>
<comment type="pathway">
    <text evidence="2 13">Cofactor biosynthesis; (R)-pantothenate biosynthesis; (R)-pantothenate from (R)-pantoate and beta-alanine: step 1/1.</text>
</comment>
<dbReference type="GO" id="GO:0004592">
    <property type="term" value="F:pantoate-beta-alanine ligase activity"/>
    <property type="evidence" value="ECO:0007669"/>
    <property type="project" value="UniProtKB-UniRule"/>
</dbReference>
<name>A0A662DHH0_UNCAE</name>
<evidence type="ECO:0000256" key="5">
    <source>
        <dbReference type="ARBA" id="ARBA00014155"/>
    </source>
</evidence>
<feature type="binding site" evidence="13">
    <location>
        <position position="154"/>
    </location>
    <ligand>
        <name>(R)-pantoate</name>
        <dbReference type="ChEBI" id="CHEBI:15980"/>
    </ligand>
</feature>
<dbReference type="InterPro" id="IPR042176">
    <property type="entry name" value="Pantoate_ligase_C"/>
</dbReference>
<comment type="subcellular location">
    <subcellularLocation>
        <location evidence="1 13">Cytoplasm</location>
    </subcellularLocation>
</comment>